<proteinExistence type="predicted"/>
<feature type="transmembrane region" description="Helical" evidence="1">
    <location>
        <begin position="187"/>
        <end position="208"/>
    </location>
</feature>
<dbReference type="Proteomes" id="UP001365128">
    <property type="component" value="Unassembled WGS sequence"/>
</dbReference>
<accession>A0ABR1MHC0</accession>
<reference evidence="2 3" key="1">
    <citation type="submission" date="2024-04" db="EMBL/GenBank/DDBJ databases">
        <title>Phyllosticta paracitricarpa is synonymous to the EU quarantine fungus P. citricarpa based on phylogenomic analyses.</title>
        <authorList>
            <consortium name="Lawrence Berkeley National Laboratory"/>
            <person name="Van Ingen-Buijs V.A."/>
            <person name="Van Westerhoven A.C."/>
            <person name="Haridas S."/>
            <person name="Skiadas P."/>
            <person name="Martin F."/>
            <person name="Groenewald J.Z."/>
            <person name="Crous P.W."/>
            <person name="Seidl M.F."/>
        </authorList>
    </citation>
    <scope>NUCLEOTIDE SEQUENCE [LARGE SCALE GENOMIC DNA]</scope>
    <source>
        <strain evidence="2 3">CBS 122670</strain>
    </source>
</reference>
<organism evidence="2 3">
    <name type="scientific">Phyllosticta citricarpa</name>
    <dbReference type="NCBI Taxonomy" id="55181"/>
    <lineage>
        <taxon>Eukaryota</taxon>
        <taxon>Fungi</taxon>
        <taxon>Dikarya</taxon>
        <taxon>Ascomycota</taxon>
        <taxon>Pezizomycotina</taxon>
        <taxon>Dothideomycetes</taxon>
        <taxon>Dothideomycetes incertae sedis</taxon>
        <taxon>Botryosphaeriales</taxon>
        <taxon>Phyllostictaceae</taxon>
        <taxon>Phyllosticta</taxon>
    </lineage>
</organism>
<evidence type="ECO:0000256" key="1">
    <source>
        <dbReference type="SAM" id="Phobius"/>
    </source>
</evidence>
<evidence type="ECO:0000313" key="2">
    <source>
        <dbReference type="EMBL" id="KAK7549401.1"/>
    </source>
</evidence>
<keyword evidence="1" id="KW-0472">Membrane</keyword>
<name>A0ABR1MHC0_9PEZI</name>
<evidence type="ECO:0000313" key="3">
    <source>
        <dbReference type="Proteomes" id="UP001365128"/>
    </source>
</evidence>
<sequence length="287" mass="32002">MSFSSILTNTSYQNTFLRPLQPNWQTKNISADKVIPKFDYSMRDKNVDNMVTVCGVTVEYVDVQVECSRLTTAGELDCVSKALRRTHDPPATPFITATTFFPWHRVGDMPSYKDIPLSVFRSRLALLLDTYWHMSLNTSIYLGTDVVTPSAENNTESWYLGELRDWASTTGSWTTPAAPTYVISPGWMALYAVATAVLMLYALATIVLQSQIRASDILGSMSTLTCDSPYVAVPPAGSGIEGTERARLLKTKWVRIQDDRPGEEVGNIAFSDDEELGAKLEWKRLYG</sequence>
<keyword evidence="1" id="KW-0812">Transmembrane</keyword>
<dbReference type="EMBL" id="JBBPDW010000009">
    <property type="protein sequence ID" value="KAK7549401.1"/>
    <property type="molecule type" value="Genomic_DNA"/>
</dbReference>
<gene>
    <name evidence="2" type="ORF">IWX46DRAFT_579694</name>
</gene>
<protein>
    <submittedName>
        <fullName evidence="2">Uncharacterized protein</fullName>
    </submittedName>
</protein>
<keyword evidence="3" id="KW-1185">Reference proteome</keyword>
<comment type="caution">
    <text evidence="2">The sequence shown here is derived from an EMBL/GenBank/DDBJ whole genome shotgun (WGS) entry which is preliminary data.</text>
</comment>
<keyword evidence="1" id="KW-1133">Transmembrane helix</keyword>